<evidence type="ECO:0000256" key="1">
    <source>
        <dbReference type="SAM" id="Coils"/>
    </source>
</evidence>
<feature type="non-terminal residue" evidence="2">
    <location>
        <position position="1"/>
    </location>
</feature>
<sequence length="128" mass="15251">LKTEVSPIFEDFVSLTLKEEYISPVSYVIAYDLIQRLKTYEQLRKLRVEEIYEEKKQKEEEKKKEIREKQEISTLNWIERKITSSLMRITSPGINPNQLYWNEKDTKTAAENLKLHSELKGDPIELFS</sequence>
<dbReference type="EMBL" id="BARV01042507">
    <property type="protein sequence ID" value="GAI48449.1"/>
    <property type="molecule type" value="Genomic_DNA"/>
</dbReference>
<protein>
    <submittedName>
        <fullName evidence="2">Uncharacterized protein</fullName>
    </submittedName>
</protein>
<feature type="non-terminal residue" evidence="2">
    <location>
        <position position="128"/>
    </location>
</feature>
<dbReference type="AlphaFoldDB" id="X1QYT5"/>
<feature type="coiled-coil region" evidence="1">
    <location>
        <begin position="45"/>
        <end position="75"/>
    </location>
</feature>
<comment type="caution">
    <text evidence="2">The sequence shown here is derived from an EMBL/GenBank/DDBJ whole genome shotgun (WGS) entry which is preliminary data.</text>
</comment>
<keyword evidence="1" id="KW-0175">Coiled coil</keyword>
<gene>
    <name evidence="2" type="ORF">S06H3_63894</name>
</gene>
<accession>X1QYT5</accession>
<name>X1QYT5_9ZZZZ</name>
<reference evidence="2" key="1">
    <citation type="journal article" date="2014" name="Front. Microbiol.">
        <title>High frequency of phylogenetically diverse reductive dehalogenase-homologous genes in deep subseafloor sedimentary metagenomes.</title>
        <authorList>
            <person name="Kawai M."/>
            <person name="Futagami T."/>
            <person name="Toyoda A."/>
            <person name="Takaki Y."/>
            <person name="Nishi S."/>
            <person name="Hori S."/>
            <person name="Arai W."/>
            <person name="Tsubouchi T."/>
            <person name="Morono Y."/>
            <person name="Uchiyama I."/>
            <person name="Ito T."/>
            <person name="Fujiyama A."/>
            <person name="Inagaki F."/>
            <person name="Takami H."/>
        </authorList>
    </citation>
    <scope>NUCLEOTIDE SEQUENCE</scope>
    <source>
        <strain evidence="2">Expedition CK06-06</strain>
    </source>
</reference>
<organism evidence="2">
    <name type="scientific">marine sediment metagenome</name>
    <dbReference type="NCBI Taxonomy" id="412755"/>
    <lineage>
        <taxon>unclassified sequences</taxon>
        <taxon>metagenomes</taxon>
        <taxon>ecological metagenomes</taxon>
    </lineage>
</organism>
<proteinExistence type="predicted"/>
<evidence type="ECO:0000313" key="2">
    <source>
        <dbReference type="EMBL" id="GAI48449.1"/>
    </source>
</evidence>